<keyword evidence="3" id="KW-1185">Reference proteome</keyword>
<keyword evidence="1" id="KW-0812">Transmembrane</keyword>
<accession>A0A9Y2JKR4</accession>
<dbReference type="AlphaFoldDB" id="A0A9Y2JKR4"/>
<dbReference type="RefSeq" id="WP_285995137.1">
    <property type="nucleotide sequence ID" value="NZ_CP127295.1"/>
</dbReference>
<organism evidence="2 3">
    <name type="scientific">Amycolatopsis mongoliensis</name>
    <dbReference type="NCBI Taxonomy" id="715475"/>
    <lineage>
        <taxon>Bacteria</taxon>
        <taxon>Bacillati</taxon>
        <taxon>Actinomycetota</taxon>
        <taxon>Actinomycetes</taxon>
        <taxon>Pseudonocardiales</taxon>
        <taxon>Pseudonocardiaceae</taxon>
        <taxon>Amycolatopsis</taxon>
    </lineage>
</organism>
<keyword evidence="1" id="KW-1133">Transmembrane helix</keyword>
<evidence type="ECO:0000313" key="3">
    <source>
        <dbReference type="Proteomes" id="UP001239397"/>
    </source>
</evidence>
<dbReference type="EMBL" id="CP127295">
    <property type="protein sequence ID" value="WIX98653.1"/>
    <property type="molecule type" value="Genomic_DNA"/>
</dbReference>
<sequence length="90" mass="9844">MADIKPRPYYHARADLNSVALAERLKKSSEADGPTDYATRINLEILAQLVAIRRHALVLATIVVTTAILGLILFFVLLGQLPDGVPSRGY</sequence>
<gene>
    <name evidence="2" type="ORF">QRX60_31905</name>
</gene>
<dbReference type="KEGG" id="amog:QRX60_31905"/>
<feature type="transmembrane region" description="Helical" evidence="1">
    <location>
        <begin position="56"/>
        <end position="78"/>
    </location>
</feature>
<proteinExistence type="predicted"/>
<name>A0A9Y2JKR4_9PSEU</name>
<reference evidence="2 3" key="1">
    <citation type="submission" date="2023-06" db="EMBL/GenBank/DDBJ databases">
        <authorList>
            <person name="Oyuntsetseg B."/>
            <person name="Kim S.B."/>
        </authorList>
    </citation>
    <scope>NUCLEOTIDE SEQUENCE [LARGE SCALE GENOMIC DNA]</scope>
    <source>
        <strain evidence="2 3">4-36</strain>
    </source>
</reference>
<protein>
    <submittedName>
        <fullName evidence="2">Uncharacterized protein</fullName>
    </submittedName>
</protein>
<evidence type="ECO:0000313" key="2">
    <source>
        <dbReference type="EMBL" id="WIX98653.1"/>
    </source>
</evidence>
<evidence type="ECO:0000256" key="1">
    <source>
        <dbReference type="SAM" id="Phobius"/>
    </source>
</evidence>
<dbReference type="Proteomes" id="UP001239397">
    <property type="component" value="Chromosome"/>
</dbReference>
<keyword evidence="1" id="KW-0472">Membrane</keyword>